<evidence type="ECO:0000313" key="2">
    <source>
        <dbReference type="EMBL" id="PLW49562.1"/>
    </source>
</evidence>
<dbReference type="AlphaFoldDB" id="A0A2N5VHU8"/>
<gene>
    <name evidence="2" type="ORF">PCANC_08981</name>
</gene>
<feature type="region of interest" description="Disordered" evidence="1">
    <location>
        <begin position="1"/>
        <end position="45"/>
    </location>
</feature>
<dbReference type="EMBL" id="PGCJ01000095">
    <property type="protein sequence ID" value="PLW49562.1"/>
    <property type="molecule type" value="Genomic_DNA"/>
</dbReference>
<name>A0A2N5VHU8_9BASI</name>
<keyword evidence="3" id="KW-1185">Reference proteome</keyword>
<dbReference type="Proteomes" id="UP000235388">
    <property type="component" value="Unassembled WGS sequence"/>
</dbReference>
<organism evidence="2 3">
    <name type="scientific">Puccinia coronata f. sp. avenae</name>
    <dbReference type="NCBI Taxonomy" id="200324"/>
    <lineage>
        <taxon>Eukaryota</taxon>
        <taxon>Fungi</taxon>
        <taxon>Dikarya</taxon>
        <taxon>Basidiomycota</taxon>
        <taxon>Pucciniomycotina</taxon>
        <taxon>Pucciniomycetes</taxon>
        <taxon>Pucciniales</taxon>
        <taxon>Pucciniaceae</taxon>
        <taxon>Puccinia</taxon>
    </lineage>
</organism>
<proteinExistence type="predicted"/>
<comment type="caution">
    <text evidence="2">The sequence shown here is derived from an EMBL/GenBank/DDBJ whole genome shotgun (WGS) entry which is preliminary data.</text>
</comment>
<accession>A0A2N5VHU8</accession>
<evidence type="ECO:0000313" key="3">
    <source>
        <dbReference type="Proteomes" id="UP000235388"/>
    </source>
</evidence>
<protein>
    <submittedName>
        <fullName evidence="2">Uncharacterized protein</fullName>
    </submittedName>
</protein>
<feature type="compositionally biased region" description="Polar residues" evidence="1">
    <location>
        <begin position="1"/>
        <end position="16"/>
    </location>
</feature>
<reference evidence="2 3" key="1">
    <citation type="submission" date="2017-11" db="EMBL/GenBank/DDBJ databases">
        <title>De novo assembly and phasing of dikaryotic genomes from two isolates of Puccinia coronata f. sp. avenae, the causal agent of oat crown rust.</title>
        <authorList>
            <person name="Miller M.E."/>
            <person name="Zhang Y."/>
            <person name="Omidvar V."/>
            <person name="Sperschneider J."/>
            <person name="Schwessinger B."/>
            <person name="Raley C."/>
            <person name="Palmer J.M."/>
            <person name="Garnica D."/>
            <person name="Upadhyaya N."/>
            <person name="Rathjen J."/>
            <person name="Taylor J.M."/>
            <person name="Park R.F."/>
            <person name="Dodds P.N."/>
            <person name="Hirsch C.D."/>
            <person name="Kianian S.F."/>
            <person name="Figueroa M."/>
        </authorList>
    </citation>
    <scope>NUCLEOTIDE SEQUENCE [LARGE SCALE GENOMIC DNA]</scope>
    <source>
        <strain evidence="2">12NC29</strain>
    </source>
</reference>
<evidence type="ECO:0000256" key="1">
    <source>
        <dbReference type="SAM" id="MobiDB-lite"/>
    </source>
</evidence>
<sequence length="151" mass="16816">MKTGGTRQASHITPLNNLPARAYIPKAQQPIPPRRAPSSPLLDDASDAHFTEKCSGDDYKVWVNITEYYACEACNEKISGAIEYEAGVLSGPPPIGQAAETGVIQPTNNVINALSRLRTSGLNCYPRQKTQEEKNWREIQWNNEFEIDKEI</sequence>